<dbReference type="EMBL" id="AZIM01000943">
    <property type="protein sequence ID" value="ETE68775.1"/>
    <property type="molecule type" value="Genomic_DNA"/>
</dbReference>
<dbReference type="AlphaFoldDB" id="V8P369"/>
<accession>V8P369</accession>
<sequence length="29" mass="3187">MFSINLILKRGGTIHPTLYLSLGSQIQAN</sequence>
<organism evidence="1 2">
    <name type="scientific">Ophiophagus hannah</name>
    <name type="common">King cobra</name>
    <name type="synonym">Naja hannah</name>
    <dbReference type="NCBI Taxonomy" id="8665"/>
    <lineage>
        <taxon>Eukaryota</taxon>
        <taxon>Metazoa</taxon>
        <taxon>Chordata</taxon>
        <taxon>Craniata</taxon>
        <taxon>Vertebrata</taxon>
        <taxon>Euteleostomi</taxon>
        <taxon>Lepidosauria</taxon>
        <taxon>Squamata</taxon>
        <taxon>Bifurcata</taxon>
        <taxon>Unidentata</taxon>
        <taxon>Episquamata</taxon>
        <taxon>Toxicofera</taxon>
        <taxon>Serpentes</taxon>
        <taxon>Colubroidea</taxon>
        <taxon>Elapidae</taxon>
        <taxon>Elapinae</taxon>
        <taxon>Ophiophagus</taxon>
    </lineage>
</organism>
<dbReference type="Proteomes" id="UP000018936">
    <property type="component" value="Unassembled WGS sequence"/>
</dbReference>
<proteinExistence type="predicted"/>
<name>V8P369_OPHHA</name>
<protein>
    <submittedName>
        <fullName evidence="1">Uncharacterized protein</fullName>
    </submittedName>
</protein>
<keyword evidence="2" id="KW-1185">Reference proteome</keyword>
<reference evidence="1 2" key="1">
    <citation type="journal article" date="2013" name="Proc. Natl. Acad. Sci. U.S.A.">
        <title>The king cobra genome reveals dynamic gene evolution and adaptation in the snake venom system.</title>
        <authorList>
            <person name="Vonk F.J."/>
            <person name="Casewell N.R."/>
            <person name="Henkel C.V."/>
            <person name="Heimberg A.M."/>
            <person name="Jansen H.J."/>
            <person name="McCleary R.J."/>
            <person name="Kerkkamp H.M."/>
            <person name="Vos R.A."/>
            <person name="Guerreiro I."/>
            <person name="Calvete J.J."/>
            <person name="Wuster W."/>
            <person name="Woods A.E."/>
            <person name="Logan J.M."/>
            <person name="Harrison R.A."/>
            <person name="Castoe T.A."/>
            <person name="de Koning A.P."/>
            <person name="Pollock D.D."/>
            <person name="Yandell M."/>
            <person name="Calderon D."/>
            <person name="Renjifo C."/>
            <person name="Currier R.B."/>
            <person name="Salgado D."/>
            <person name="Pla D."/>
            <person name="Sanz L."/>
            <person name="Hyder A.S."/>
            <person name="Ribeiro J.M."/>
            <person name="Arntzen J.W."/>
            <person name="van den Thillart G.E."/>
            <person name="Boetzer M."/>
            <person name="Pirovano W."/>
            <person name="Dirks R.P."/>
            <person name="Spaink H.P."/>
            <person name="Duboule D."/>
            <person name="McGlinn E."/>
            <person name="Kini R.M."/>
            <person name="Richardson M.K."/>
        </authorList>
    </citation>
    <scope>NUCLEOTIDE SEQUENCE</scope>
    <source>
        <tissue evidence="1">Blood</tissue>
    </source>
</reference>
<comment type="caution">
    <text evidence="1">The sequence shown here is derived from an EMBL/GenBank/DDBJ whole genome shotgun (WGS) entry which is preliminary data.</text>
</comment>
<evidence type="ECO:0000313" key="2">
    <source>
        <dbReference type="Proteomes" id="UP000018936"/>
    </source>
</evidence>
<gene>
    <name evidence="1" type="ORF">L345_05429</name>
</gene>
<evidence type="ECO:0000313" key="1">
    <source>
        <dbReference type="EMBL" id="ETE68775.1"/>
    </source>
</evidence>